<dbReference type="GO" id="GO:0000155">
    <property type="term" value="F:phosphorelay sensor kinase activity"/>
    <property type="evidence" value="ECO:0007669"/>
    <property type="project" value="InterPro"/>
</dbReference>
<dbReference type="SMART" id="SM00388">
    <property type="entry name" value="HisKA"/>
    <property type="match status" value="1"/>
</dbReference>
<name>A0AA41H792_9BURK</name>
<feature type="domain" description="PAC" evidence="14">
    <location>
        <begin position="436"/>
        <end position="488"/>
    </location>
</feature>
<evidence type="ECO:0000313" key="18">
    <source>
        <dbReference type="Proteomes" id="UP001162889"/>
    </source>
</evidence>
<feature type="domain" description="Response regulatory" evidence="12">
    <location>
        <begin position="1043"/>
        <end position="1164"/>
    </location>
</feature>
<evidence type="ECO:0000313" key="17">
    <source>
        <dbReference type="Proteomes" id="UP001155901"/>
    </source>
</evidence>
<dbReference type="InterPro" id="IPR048760">
    <property type="entry name" value="VP0354-like_sensor_dom"/>
</dbReference>
<evidence type="ECO:0000259" key="13">
    <source>
        <dbReference type="PROSITE" id="PS50112"/>
    </source>
</evidence>
<evidence type="ECO:0000259" key="12">
    <source>
        <dbReference type="PROSITE" id="PS50110"/>
    </source>
</evidence>
<feature type="domain" description="Response regulatory" evidence="12">
    <location>
        <begin position="1188"/>
        <end position="1306"/>
    </location>
</feature>
<dbReference type="PANTHER" id="PTHR45339:SF1">
    <property type="entry name" value="HYBRID SIGNAL TRANSDUCTION HISTIDINE KINASE J"/>
    <property type="match status" value="1"/>
</dbReference>
<dbReference type="Pfam" id="PF01627">
    <property type="entry name" value="Hpt"/>
    <property type="match status" value="1"/>
</dbReference>
<evidence type="ECO:0000313" key="16">
    <source>
        <dbReference type="EMBL" id="MCP2007197.1"/>
    </source>
</evidence>
<evidence type="ECO:0000256" key="10">
    <source>
        <dbReference type="SAM" id="Phobius"/>
    </source>
</evidence>
<comment type="catalytic activity">
    <reaction evidence="1">
        <text>ATP + protein L-histidine = ADP + protein N-phospho-L-histidine.</text>
        <dbReference type="EC" id="2.7.13.3"/>
    </reaction>
</comment>
<feature type="domain" description="PAC" evidence="14">
    <location>
        <begin position="726"/>
        <end position="778"/>
    </location>
</feature>
<keyword evidence="10" id="KW-0812">Transmembrane</keyword>
<dbReference type="CDD" id="cd16922">
    <property type="entry name" value="HATPase_EvgS-ArcB-TorS-like"/>
    <property type="match status" value="1"/>
</dbReference>
<keyword evidence="6" id="KW-0843">Virulence</keyword>
<dbReference type="SMART" id="SM00086">
    <property type="entry name" value="PAC"/>
    <property type="match status" value="3"/>
</dbReference>
<proteinExistence type="predicted"/>
<feature type="modified residue" description="4-aspartylphosphate" evidence="9">
    <location>
        <position position="1239"/>
    </location>
</feature>
<dbReference type="FunFam" id="3.30.565.10:FF:000010">
    <property type="entry name" value="Sensor histidine kinase RcsC"/>
    <property type="match status" value="1"/>
</dbReference>
<dbReference type="Pfam" id="PF08447">
    <property type="entry name" value="PAS_3"/>
    <property type="match status" value="1"/>
</dbReference>
<evidence type="ECO:0000313" key="15">
    <source>
        <dbReference type="EMBL" id="MBV6321809.1"/>
    </source>
</evidence>
<dbReference type="RefSeq" id="WP_217942607.1">
    <property type="nucleotide sequence ID" value="NZ_JAHTGR010000006.1"/>
</dbReference>
<keyword evidence="5" id="KW-0902">Two-component regulatory system</keyword>
<dbReference type="EMBL" id="JAHTGR010000006">
    <property type="protein sequence ID" value="MBV6321809.1"/>
    <property type="molecule type" value="Genomic_DNA"/>
</dbReference>
<dbReference type="Pfam" id="PF00989">
    <property type="entry name" value="PAS"/>
    <property type="match status" value="2"/>
</dbReference>
<dbReference type="Proteomes" id="UP001155901">
    <property type="component" value="Unassembled WGS sequence"/>
</dbReference>
<dbReference type="PANTHER" id="PTHR45339">
    <property type="entry name" value="HYBRID SIGNAL TRANSDUCTION HISTIDINE KINASE J"/>
    <property type="match status" value="1"/>
</dbReference>
<evidence type="ECO:0000256" key="3">
    <source>
        <dbReference type="ARBA" id="ARBA00022553"/>
    </source>
</evidence>
<dbReference type="InterPro" id="IPR000700">
    <property type="entry name" value="PAS-assoc_C"/>
</dbReference>
<dbReference type="Pfam" id="PF00512">
    <property type="entry name" value="HisKA"/>
    <property type="match status" value="1"/>
</dbReference>
<evidence type="ECO:0000259" key="11">
    <source>
        <dbReference type="PROSITE" id="PS50109"/>
    </source>
</evidence>
<reference evidence="15" key="1">
    <citation type="submission" date="2021-07" db="EMBL/GenBank/DDBJ databases">
        <title>Characterization of violacein-producing bacteria and related species.</title>
        <authorList>
            <person name="Wilson H.S."/>
            <person name="De Leon M.E."/>
        </authorList>
    </citation>
    <scope>NUCLEOTIDE SEQUENCE</scope>
    <source>
        <strain evidence="15">HSC-15S17</strain>
    </source>
</reference>
<evidence type="ECO:0000256" key="7">
    <source>
        <dbReference type="ARBA" id="ARBA00058004"/>
    </source>
</evidence>
<dbReference type="GO" id="GO:0006355">
    <property type="term" value="P:regulation of DNA-templated transcription"/>
    <property type="evidence" value="ECO:0007669"/>
    <property type="project" value="InterPro"/>
</dbReference>
<dbReference type="InterPro" id="IPR001789">
    <property type="entry name" value="Sig_transdc_resp-reg_receiver"/>
</dbReference>
<dbReference type="SMART" id="SM00387">
    <property type="entry name" value="HATPase_c"/>
    <property type="match status" value="1"/>
</dbReference>
<dbReference type="PROSITE" id="PS50112">
    <property type="entry name" value="PAS"/>
    <property type="match status" value="2"/>
</dbReference>
<keyword evidence="18" id="KW-1185">Reference proteome</keyword>
<dbReference type="InterPro" id="IPR003661">
    <property type="entry name" value="HisK_dim/P_dom"/>
</dbReference>
<dbReference type="CDD" id="cd00082">
    <property type="entry name" value="HisKA"/>
    <property type="match status" value="1"/>
</dbReference>
<dbReference type="InterPro" id="IPR000014">
    <property type="entry name" value="PAS"/>
</dbReference>
<organism evidence="15 17">
    <name type="scientific">Duganella violaceipulchra</name>
    <dbReference type="NCBI Taxonomy" id="2849652"/>
    <lineage>
        <taxon>Bacteria</taxon>
        <taxon>Pseudomonadati</taxon>
        <taxon>Pseudomonadota</taxon>
        <taxon>Betaproteobacteria</taxon>
        <taxon>Burkholderiales</taxon>
        <taxon>Oxalobacteraceae</taxon>
        <taxon>Telluria group</taxon>
        <taxon>Duganella</taxon>
    </lineage>
</organism>
<protein>
    <recommendedName>
        <fullName evidence="8">Virulence sensor protein BvgS</fullName>
        <ecNumber evidence="2">2.7.13.3</ecNumber>
    </recommendedName>
</protein>
<dbReference type="InterPro" id="IPR005467">
    <property type="entry name" value="His_kinase_dom"/>
</dbReference>
<dbReference type="PROSITE" id="PS50113">
    <property type="entry name" value="PAC"/>
    <property type="match status" value="3"/>
</dbReference>
<dbReference type="Pfam" id="PF02518">
    <property type="entry name" value="HATPase_c"/>
    <property type="match status" value="1"/>
</dbReference>
<dbReference type="Pfam" id="PF21623">
    <property type="entry name" value="HK_sensor_dom_bact"/>
    <property type="match status" value="1"/>
</dbReference>
<gene>
    <name evidence="15" type="ORF">KVP70_12745</name>
    <name evidence="16" type="ORF">L1274_000885</name>
</gene>
<evidence type="ECO:0000256" key="9">
    <source>
        <dbReference type="PROSITE-ProRule" id="PRU00169"/>
    </source>
</evidence>
<dbReference type="InterPro" id="IPR001610">
    <property type="entry name" value="PAC"/>
</dbReference>
<dbReference type="InterPro" id="IPR013655">
    <property type="entry name" value="PAS_fold_3"/>
</dbReference>
<comment type="caution">
    <text evidence="15">The sequence shown here is derived from an EMBL/GenBank/DDBJ whole genome shotgun (WGS) entry which is preliminary data.</text>
</comment>
<dbReference type="PROSITE" id="PS50109">
    <property type="entry name" value="HIS_KIN"/>
    <property type="match status" value="1"/>
</dbReference>
<dbReference type="CDD" id="cd17546">
    <property type="entry name" value="REC_hyHK_CKI1_RcsC-like"/>
    <property type="match status" value="2"/>
</dbReference>
<feature type="transmembrane region" description="Helical" evidence="10">
    <location>
        <begin position="332"/>
        <end position="353"/>
    </location>
</feature>
<comment type="function">
    <text evidence="7">Member of the two-component regulatory system BvgS/BvgA. Phosphorylates BvgA via a four-step phosphorelay in response to environmental signals.</text>
</comment>
<keyword evidence="3 9" id="KW-0597">Phosphoprotein</keyword>
<dbReference type="InterPro" id="IPR008207">
    <property type="entry name" value="Sig_transdc_His_kin_Hpt_dom"/>
</dbReference>
<keyword evidence="10" id="KW-0472">Membrane</keyword>
<dbReference type="Proteomes" id="UP001162889">
    <property type="component" value="Unassembled WGS sequence"/>
</dbReference>
<dbReference type="EC" id="2.7.13.3" evidence="2"/>
<evidence type="ECO:0000256" key="6">
    <source>
        <dbReference type="ARBA" id="ARBA00023026"/>
    </source>
</evidence>
<keyword evidence="10" id="KW-1133">Transmembrane helix</keyword>
<dbReference type="NCBIfam" id="TIGR00229">
    <property type="entry name" value="sensory_box"/>
    <property type="match status" value="3"/>
</dbReference>
<feature type="modified residue" description="4-aspartylphosphate" evidence="9">
    <location>
        <position position="1095"/>
    </location>
</feature>
<feature type="domain" description="PAS" evidence="13">
    <location>
        <begin position="362"/>
        <end position="433"/>
    </location>
</feature>
<dbReference type="InterPro" id="IPR003594">
    <property type="entry name" value="HATPase_dom"/>
</dbReference>
<dbReference type="PROSITE" id="PS50110">
    <property type="entry name" value="RESPONSE_REGULATORY"/>
    <property type="match status" value="2"/>
</dbReference>
<dbReference type="SMART" id="SM00091">
    <property type="entry name" value="PAS"/>
    <property type="match status" value="3"/>
</dbReference>
<dbReference type="InterPro" id="IPR013767">
    <property type="entry name" value="PAS_fold"/>
</dbReference>
<dbReference type="EMBL" id="JALJZU010000001">
    <property type="protein sequence ID" value="MCP2007197.1"/>
    <property type="molecule type" value="Genomic_DNA"/>
</dbReference>
<sequence>MQSLISRPLARGSARRALAAALAALVTVVFVLYALGRYEGQQTLTELEIRISGRSIANAGILQRKLEDLRRDAIFLASVPPVAGLARAEGNSGFDAQESTPSANWEARLVNIFSAYATANPDITQLRLIGVADHGRERIRIDRTGGKLAVTAKAELQQKGDRDYMRMAMRLPAGQTYLSEIDLNRERGVLQLPHLATLRAATPVYNSAGQVFGVVVINYDVAAIMRPLSANLPTGFRAYLTNAAGDFVLHPDPSRTYGFELGRRWRRQDEFTPAHGGELSTALQRVTADNGQSLFVAETRIRLDPAAPARDYHFMLATTDTAVASAMTTMRLGVLLAMVVGAVLVGAAAQLYLRQRRKVDEYQARMSAIVENSHDAIIGKTLDGVVTSWNQGAAQMFGYAPAEAIGRPLAELIVPADAADEEAQILRRIAAGDGVADLHTRRRHRDGRLLTVSITSSPIRDADGRVIGAAKTVRDIGEQETANQRIRDMNATLEQQVRQRTLHLESVTMLQRAILDHASYAIIATDEAGVIQLFNPAAEHMLGYAADQVLGRMTPAVLHDPDEVVARAAVLSQELHTPVEAGFETFVAKARRGLADENEWTYIRRDGTRFPVLLSVTALSGADGAINGYLGIASDITAREQDRRVLVAARDQLLDAAEVAELGIWSWTLDTGLLEWNPRMYDFYDIAPDAYGGALHHEHWRQHIHPDDVDATVAKLMGLVAGTDKYDPVFRVVRDDGSLRYIQAAASVERDAQGKAIRVLGINRDITAQHQAEATLRAATEAADSANRAKSEFLANMSHEIRSPMNAVLGMLALLKTTALDVRQLDYASKAEGAGRALLGILNDILDFSRVEAGKLTLDPHPFSNDQLLREISVILAANLADKEIEISYQIDPALPDWIIGDAMRLQQVLINLAGNAIKFTQQGEVVVSVQALPPKPRDLAKYGADALRVGFGIRDTGIGISAEQCQRIFVGFSQAEASTARRYGGSGLGLSISQRLVAMMDGVLTVESVVGQGSTFSFSIACQRAPAPAVAGPGATGLKPQHCLVVDDHETARASMTAMLASFGWTVDAVPGGGDALAAIGRGAARPYDVVFIDWRMHGMDGWDTALRIRQRASSGRPPLIIMVTAYGREALALQQKDDTVLDGVVVKPATPSMLFDAVAKALHAAGTLDSATVRPATGGRPLAGMRLLLVEDNPTNQQVAFELLGQAGANVEVANDGKAAIRAVQDALPPFDCVLMDIQMPEMDGYTATRAIRAQPKGERLPIIAMTANVMDSDRELALAAGMNDHVGKPFDLPGLVETICRHTGRNKPDALAAAPARSTPQLTRPGLEGGTALARFGGNMLFYRRALRGFAAELATLEDQVPLLPGASAASAAALHSLKGVAGTVGADALAAAASALEQLVREQASPAAWAAAHADLMTVARQAAESASALALELERLEPALSAAAADPAALPATLGKLHGLLAASNLDALPLFEALLRDYGQCMPAAFAEMNDAIERFDFAAAAQHCDAMQRQLLAEPS</sequence>
<reference evidence="16" key="2">
    <citation type="submission" date="2022-03" db="EMBL/GenBank/DDBJ databases">
        <title>Genome Encyclopedia of Bacteria and Archaea VI: Functional Genomics of Type Strains.</title>
        <authorList>
            <person name="Whitman W."/>
        </authorList>
    </citation>
    <scope>NUCLEOTIDE SEQUENCE</scope>
    <source>
        <strain evidence="16">HSC-15S17</strain>
    </source>
</reference>
<feature type="domain" description="PAC" evidence="14">
    <location>
        <begin position="596"/>
        <end position="648"/>
    </location>
</feature>
<dbReference type="Pfam" id="PF00072">
    <property type="entry name" value="Response_reg"/>
    <property type="match status" value="2"/>
</dbReference>
<evidence type="ECO:0000259" key="14">
    <source>
        <dbReference type="PROSITE" id="PS50113"/>
    </source>
</evidence>
<feature type="domain" description="PAS" evidence="13">
    <location>
        <begin position="512"/>
        <end position="578"/>
    </location>
</feature>
<evidence type="ECO:0000256" key="1">
    <source>
        <dbReference type="ARBA" id="ARBA00000085"/>
    </source>
</evidence>
<evidence type="ECO:0000256" key="5">
    <source>
        <dbReference type="ARBA" id="ARBA00023012"/>
    </source>
</evidence>
<feature type="domain" description="Histidine kinase" evidence="11">
    <location>
        <begin position="796"/>
        <end position="1025"/>
    </location>
</feature>
<dbReference type="SMART" id="SM00448">
    <property type="entry name" value="REC"/>
    <property type="match status" value="2"/>
</dbReference>
<evidence type="ECO:0000256" key="2">
    <source>
        <dbReference type="ARBA" id="ARBA00012438"/>
    </source>
</evidence>
<evidence type="ECO:0000256" key="8">
    <source>
        <dbReference type="ARBA" id="ARBA00070152"/>
    </source>
</evidence>
<evidence type="ECO:0000256" key="4">
    <source>
        <dbReference type="ARBA" id="ARBA00022729"/>
    </source>
</evidence>
<accession>A0AA41H792</accession>
<dbReference type="CDD" id="cd00130">
    <property type="entry name" value="PAS"/>
    <property type="match status" value="3"/>
</dbReference>
<keyword evidence="4" id="KW-0732">Signal</keyword>